<evidence type="ECO:0008006" key="3">
    <source>
        <dbReference type="Google" id="ProtNLM"/>
    </source>
</evidence>
<evidence type="ECO:0000313" key="1">
    <source>
        <dbReference type="EMBL" id="NRF70368.1"/>
    </source>
</evidence>
<evidence type="ECO:0000313" key="2">
    <source>
        <dbReference type="Proteomes" id="UP000737171"/>
    </source>
</evidence>
<accession>A0ABX2EP22</accession>
<dbReference type="RefSeq" id="WP_173129275.1">
    <property type="nucleotide sequence ID" value="NZ_JABRWJ010000008.1"/>
</dbReference>
<dbReference type="Proteomes" id="UP000737171">
    <property type="component" value="Unassembled WGS sequence"/>
</dbReference>
<name>A0ABX2EP22_9BURK</name>
<sequence length="92" mass="9378">MTIRSTFCLGTRGFSPPGAAVFTVNAEDMLALAKAVNAAAVLAEEGGSEAQVRQAATAANRALLAARCSQGTNPLDALKAFAESIRAYAPPP</sequence>
<keyword evidence="2" id="KW-1185">Reference proteome</keyword>
<reference evidence="1 2" key="1">
    <citation type="submission" date="2020-05" db="EMBL/GenBank/DDBJ databases">
        <title>Aquincola sp. isolate from soil.</title>
        <authorList>
            <person name="Han J."/>
            <person name="Kim D.-U."/>
        </authorList>
    </citation>
    <scope>NUCLEOTIDE SEQUENCE [LARGE SCALE GENOMIC DNA]</scope>
    <source>
        <strain evidence="1 2">S2</strain>
    </source>
</reference>
<dbReference type="EMBL" id="JABRWJ010000008">
    <property type="protein sequence ID" value="NRF70368.1"/>
    <property type="molecule type" value="Genomic_DNA"/>
</dbReference>
<comment type="caution">
    <text evidence="1">The sequence shown here is derived from an EMBL/GenBank/DDBJ whole genome shotgun (WGS) entry which is preliminary data.</text>
</comment>
<organism evidence="1 2">
    <name type="scientific">Pseudaquabacterium terrae</name>
    <dbReference type="NCBI Taxonomy" id="2732868"/>
    <lineage>
        <taxon>Bacteria</taxon>
        <taxon>Pseudomonadati</taxon>
        <taxon>Pseudomonadota</taxon>
        <taxon>Betaproteobacteria</taxon>
        <taxon>Burkholderiales</taxon>
        <taxon>Sphaerotilaceae</taxon>
        <taxon>Pseudaquabacterium</taxon>
    </lineage>
</organism>
<gene>
    <name evidence="1" type="ORF">HLB44_25490</name>
</gene>
<proteinExistence type="predicted"/>
<protein>
    <recommendedName>
        <fullName evidence="3">DUF982 domain-containing protein</fullName>
    </recommendedName>
</protein>